<dbReference type="InterPro" id="IPR014729">
    <property type="entry name" value="Rossmann-like_a/b/a_fold"/>
</dbReference>
<reference evidence="14 15" key="1">
    <citation type="submission" date="2018-06" db="EMBL/GenBank/DDBJ databases">
        <authorList>
            <consortium name="Pathogen Informatics"/>
            <person name="Doyle S."/>
        </authorList>
    </citation>
    <scope>NUCLEOTIDE SEQUENCE [LARGE SCALE GENOMIC DNA]</scope>
    <source>
        <strain evidence="14 15">NCTC11460</strain>
    </source>
</reference>
<dbReference type="InterPro" id="IPR036695">
    <property type="entry name" value="Arg-tRNA-synth_N_sf"/>
</dbReference>
<gene>
    <name evidence="10 14" type="primary">argS</name>
    <name evidence="14" type="ORF">NCTC11460_01526</name>
</gene>
<evidence type="ECO:0000313" key="15">
    <source>
        <dbReference type="Proteomes" id="UP000255101"/>
    </source>
</evidence>
<keyword evidence="7 10" id="KW-0648">Protein biosynthesis</keyword>
<feature type="short sequence motif" description="'HIGH' region" evidence="10">
    <location>
        <begin position="123"/>
        <end position="133"/>
    </location>
</feature>
<evidence type="ECO:0000256" key="4">
    <source>
        <dbReference type="ARBA" id="ARBA00022598"/>
    </source>
</evidence>
<comment type="similarity">
    <text evidence="2 10 11">Belongs to the class-I aminoacyl-tRNA synthetase family.</text>
</comment>
<dbReference type="PANTHER" id="PTHR11956:SF5">
    <property type="entry name" value="ARGININE--TRNA LIGASE, CYTOPLASMIC"/>
    <property type="match status" value="1"/>
</dbReference>
<organism evidence="14 15">
    <name type="scientific">Peptostreptococcus anaerobius</name>
    <dbReference type="NCBI Taxonomy" id="1261"/>
    <lineage>
        <taxon>Bacteria</taxon>
        <taxon>Bacillati</taxon>
        <taxon>Bacillota</taxon>
        <taxon>Clostridia</taxon>
        <taxon>Peptostreptococcales</taxon>
        <taxon>Peptostreptococcaceae</taxon>
        <taxon>Peptostreptococcus</taxon>
    </lineage>
</organism>
<name>A0A379CHM9_9FIRM</name>
<evidence type="ECO:0000256" key="11">
    <source>
        <dbReference type="RuleBase" id="RU363038"/>
    </source>
</evidence>
<dbReference type="Gene3D" id="3.40.50.620">
    <property type="entry name" value="HUPs"/>
    <property type="match status" value="1"/>
</dbReference>
<dbReference type="InterPro" id="IPR009080">
    <property type="entry name" value="tRNAsynth_Ia_anticodon-bd"/>
</dbReference>
<dbReference type="InterPro" id="IPR005148">
    <property type="entry name" value="Arg-tRNA-synth_N"/>
</dbReference>
<evidence type="ECO:0000256" key="5">
    <source>
        <dbReference type="ARBA" id="ARBA00022741"/>
    </source>
</evidence>
<dbReference type="SMART" id="SM00836">
    <property type="entry name" value="DALR_1"/>
    <property type="match status" value="1"/>
</dbReference>
<evidence type="ECO:0000259" key="13">
    <source>
        <dbReference type="SMART" id="SM01016"/>
    </source>
</evidence>
<evidence type="ECO:0000256" key="10">
    <source>
        <dbReference type="HAMAP-Rule" id="MF_00123"/>
    </source>
</evidence>
<dbReference type="Gene3D" id="1.10.730.10">
    <property type="entry name" value="Isoleucyl-tRNA Synthetase, Domain 1"/>
    <property type="match status" value="1"/>
</dbReference>
<comment type="subunit">
    <text evidence="10">Monomer.</text>
</comment>
<dbReference type="InterPro" id="IPR035684">
    <property type="entry name" value="ArgRS_core"/>
</dbReference>
<dbReference type="GO" id="GO:0006420">
    <property type="term" value="P:arginyl-tRNA aminoacylation"/>
    <property type="evidence" value="ECO:0007669"/>
    <property type="project" value="UniProtKB-UniRule"/>
</dbReference>
<dbReference type="SUPFAM" id="SSF55190">
    <property type="entry name" value="Arginyl-tRNA synthetase (ArgRS), N-terminal 'additional' domain"/>
    <property type="match status" value="1"/>
</dbReference>
<dbReference type="EC" id="6.1.1.19" evidence="10"/>
<dbReference type="PRINTS" id="PR01038">
    <property type="entry name" value="TRNASYNTHARG"/>
</dbReference>
<dbReference type="GO" id="GO:0005524">
    <property type="term" value="F:ATP binding"/>
    <property type="evidence" value="ECO:0007669"/>
    <property type="project" value="UniProtKB-UniRule"/>
</dbReference>
<dbReference type="InterPro" id="IPR001278">
    <property type="entry name" value="Arg-tRNA-ligase"/>
</dbReference>
<evidence type="ECO:0000259" key="12">
    <source>
        <dbReference type="SMART" id="SM00836"/>
    </source>
</evidence>
<evidence type="ECO:0000256" key="1">
    <source>
        <dbReference type="ARBA" id="ARBA00004496"/>
    </source>
</evidence>
<dbReference type="Proteomes" id="UP000255101">
    <property type="component" value="Unassembled WGS sequence"/>
</dbReference>
<dbReference type="CDD" id="cd07956">
    <property type="entry name" value="Anticodon_Ia_Arg"/>
    <property type="match status" value="1"/>
</dbReference>
<dbReference type="Pfam" id="PF05746">
    <property type="entry name" value="DALR_1"/>
    <property type="match status" value="1"/>
</dbReference>
<dbReference type="RefSeq" id="WP_019595245.1">
    <property type="nucleotide sequence ID" value="NZ_FOVA01000001.1"/>
</dbReference>
<dbReference type="SUPFAM" id="SSF52374">
    <property type="entry name" value="Nucleotidylyl transferase"/>
    <property type="match status" value="1"/>
</dbReference>
<feature type="domain" description="DALR anticodon binding" evidence="12">
    <location>
        <begin position="451"/>
        <end position="570"/>
    </location>
</feature>
<dbReference type="Pfam" id="PF03485">
    <property type="entry name" value="Arg_tRNA_synt_N"/>
    <property type="match status" value="1"/>
</dbReference>
<dbReference type="NCBIfam" id="TIGR00456">
    <property type="entry name" value="argS"/>
    <property type="match status" value="1"/>
</dbReference>
<comment type="subcellular location">
    <subcellularLocation>
        <location evidence="1 10">Cytoplasm</location>
    </subcellularLocation>
</comment>
<dbReference type="Pfam" id="PF00750">
    <property type="entry name" value="tRNA-synt_1d"/>
    <property type="match status" value="1"/>
</dbReference>
<accession>A0A379CHM9</accession>
<keyword evidence="5 10" id="KW-0547">Nucleotide-binding</keyword>
<sequence>MADFKQVIAESIKTKVEDLTVEEIKGLLEVPPNKEMGDYAFPCFKLAKIFRKAPNMIAEDLSTSIELGEGVTKCINLGGYVNFFVAKDALAKKVITQVFYERENYGKSDLGGGKAVVIDYSSPNIAKPFHIGHIRTTVIGNALYKIYSSQGYKVERINHLGDYGTQFGKLIVAYKLWGDKSAVEAEPIKELLKLYVRFHDEAESKPEMEDEARAWFTRLENNYPEAKELWQWFRDESLKEFQRVYDLLEIDFDSYAGESFYSDKMPAVLEELRQKNLLVESQGTMIVDLEDVNLPPALIQKNDGSTLYITRDLAAAFYRKNTYDFDKAIYVVGSQQELHFKQLFNVIRKMGYDWYKDMNHVQFGMVALEEGTMSTRKGRVVFLEDVLRQAIDKTKEIIMEKNPGAGDIDKIAKEVGVGAVVFQELSNSRIKDYTFSWSRTLSFEGETGPYVQYTHARCCALKRKANLEISADLVANINFDLLSDEDSSDVLKVIETFNKSIQTSMRKNEPHIVTRFVLDLAQAFNKFYHNNPIIVEDKDLMIARLALVESTRQTIENALDLLGMKAPEKM</sequence>
<comment type="catalytic activity">
    <reaction evidence="9 10">
        <text>tRNA(Arg) + L-arginine + ATP = L-arginyl-tRNA(Arg) + AMP + diphosphate</text>
        <dbReference type="Rhea" id="RHEA:20301"/>
        <dbReference type="Rhea" id="RHEA-COMP:9658"/>
        <dbReference type="Rhea" id="RHEA-COMP:9673"/>
        <dbReference type="ChEBI" id="CHEBI:30616"/>
        <dbReference type="ChEBI" id="CHEBI:32682"/>
        <dbReference type="ChEBI" id="CHEBI:33019"/>
        <dbReference type="ChEBI" id="CHEBI:78442"/>
        <dbReference type="ChEBI" id="CHEBI:78513"/>
        <dbReference type="ChEBI" id="CHEBI:456215"/>
        <dbReference type="EC" id="6.1.1.19"/>
    </reaction>
</comment>
<evidence type="ECO:0000256" key="2">
    <source>
        <dbReference type="ARBA" id="ARBA00005594"/>
    </source>
</evidence>
<dbReference type="PROSITE" id="PS00178">
    <property type="entry name" value="AA_TRNA_LIGASE_I"/>
    <property type="match status" value="1"/>
</dbReference>
<dbReference type="EMBL" id="UGTB01000004">
    <property type="protein sequence ID" value="SUB61584.1"/>
    <property type="molecule type" value="Genomic_DNA"/>
</dbReference>
<evidence type="ECO:0000256" key="9">
    <source>
        <dbReference type="ARBA" id="ARBA00049339"/>
    </source>
</evidence>
<dbReference type="FunFam" id="3.40.50.620:FF:000116">
    <property type="entry name" value="Arginine--tRNA ligase"/>
    <property type="match status" value="1"/>
</dbReference>
<evidence type="ECO:0000256" key="7">
    <source>
        <dbReference type="ARBA" id="ARBA00022917"/>
    </source>
</evidence>
<dbReference type="SUPFAM" id="SSF47323">
    <property type="entry name" value="Anticodon-binding domain of a subclass of class I aminoacyl-tRNA synthetases"/>
    <property type="match status" value="1"/>
</dbReference>
<keyword evidence="8 10" id="KW-0030">Aminoacyl-tRNA synthetase</keyword>
<evidence type="ECO:0000256" key="8">
    <source>
        <dbReference type="ARBA" id="ARBA00023146"/>
    </source>
</evidence>
<dbReference type="SMART" id="SM01016">
    <property type="entry name" value="Arg_tRNA_synt_N"/>
    <property type="match status" value="1"/>
</dbReference>
<dbReference type="InterPro" id="IPR001412">
    <property type="entry name" value="aa-tRNA-synth_I_CS"/>
</dbReference>
<keyword evidence="6 10" id="KW-0067">ATP-binding</keyword>
<dbReference type="PANTHER" id="PTHR11956">
    <property type="entry name" value="ARGINYL-TRNA SYNTHETASE"/>
    <property type="match status" value="1"/>
</dbReference>
<feature type="domain" description="Arginyl tRNA synthetase N-terminal" evidence="13">
    <location>
        <begin position="2"/>
        <end position="85"/>
    </location>
</feature>
<dbReference type="AlphaFoldDB" id="A0A379CHM9"/>
<proteinExistence type="inferred from homology"/>
<protein>
    <recommendedName>
        <fullName evidence="10">Arginine--tRNA ligase</fullName>
        <ecNumber evidence="10">6.1.1.19</ecNumber>
    </recommendedName>
    <alternativeName>
        <fullName evidence="10">Arginyl-tRNA synthetase</fullName>
        <shortName evidence="10">ArgRS</shortName>
    </alternativeName>
</protein>
<dbReference type="InterPro" id="IPR008909">
    <property type="entry name" value="DALR_anticod-bd"/>
</dbReference>
<dbReference type="HAMAP" id="MF_00123">
    <property type="entry name" value="Arg_tRNA_synth"/>
    <property type="match status" value="1"/>
</dbReference>
<dbReference type="Gene3D" id="3.30.1360.70">
    <property type="entry name" value="Arginyl tRNA synthetase N-terminal domain"/>
    <property type="match status" value="1"/>
</dbReference>
<dbReference type="FunFam" id="1.10.730.10:FF:000008">
    <property type="entry name" value="Arginine--tRNA ligase"/>
    <property type="match status" value="1"/>
</dbReference>
<keyword evidence="4 10" id="KW-0436">Ligase</keyword>
<evidence type="ECO:0000256" key="3">
    <source>
        <dbReference type="ARBA" id="ARBA00022490"/>
    </source>
</evidence>
<dbReference type="GO" id="GO:0004814">
    <property type="term" value="F:arginine-tRNA ligase activity"/>
    <property type="evidence" value="ECO:0007669"/>
    <property type="project" value="UniProtKB-UniRule"/>
</dbReference>
<dbReference type="GO" id="GO:0005737">
    <property type="term" value="C:cytoplasm"/>
    <property type="evidence" value="ECO:0007669"/>
    <property type="project" value="UniProtKB-SubCell"/>
</dbReference>
<dbReference type="CDD" id="cd00671">
    <property type="entry name" value="ArgRS_core"/>
    <property type="match status" value="1"/>
</dbReference>
<keyword evidence="3 10" id="KW-0963">Cytoplasm</keyword>
<evidence type="ECO:0000313" key="14">
    <source>
        <dbReference type="EMBL" id="SUB61584.1"/>
    </source>
</evidence>
<evidence type="ECO:0000256" key="6">
    <source>
        <dbReference type="ARBA" id="ARBA00022840"/>
    </source>
</evidence>